<name>A0AAN9SFB1_PSOTE</name>
<comment type="caution">
    <text evidence="2">The sequence shown here is derived from an EMBL/GenBank/DDBJ whole genome shotgun (WGS) entry which is preliminary data.</text>
</comment>
<dbReference type="PANTHER" id="PTHR33671">
    <property type="entry name" value="N-METHYLTRANSFERASE, PUTATIVE (DUF688)-RELATED"/>
    <property type="match status" value="1"/>
</dbReference>
<proteinExistence type="predicted"/>
<gene>
    <name evidence="2" type="ORF">VNO78_15619</name>
</gene>
<dbReference type="EMBL" id="JAYMYS010000004">
    <property type="protein sequence ID" value="KAK7395077.1"/>
    <property type="molecule type" value="Genomic_DNA"/>
</dbReference>
<evidence type="ECO:0000256" key="1">
    <source>
        <dbReference type="SAM" id="MobiDB-lite"/>
    </source>
</evidence>
<protein>
    <submittedName>
        <fullName evidence="2">Uncharacterized protein</fullName>
    </submittedName>
</protein>
<sequence>MDEGEKNLDVLYFKRHRKLNFNAPLLSTKRICFSGVADTSFSSSLLDSTVLNTSVPFSWEQAPGKPKTMERSDNIYDGDIDTPRLRPPPCLWHPLQEAAKTDASNDVLAFDQDNGCDGDDEGDDKKNDVYTNAMDDLSLSEASDIMQQSEAAHDDSNLRLKLAEFNGGQSPTYMINRFLPDANALVASSSVHFSNDDRVCDTFNHEGHLKGSTRHSYACSTKGCGLEFLFSWLMRNKLCAIKSPVLSSYTNVQNHRHSSKHKNHRSSADKPCKNVSGRSVHRSVQNLNPISGQLLPAFLENQSCLIKFISHNDSEL</sequence>
<keyword evidence="3" id="KW-1185">Reference proteome</keyword>
<dbReference type="Proteomes" id="UP001386955">
    <property type="component" value="Unassembled WGS sequence"/>
</dbReference>
<feature type="compositionally biased region" description="Basic residues" evidence="1">
    <location>
        <begin position="254"/>
        <end position="265"/>
    </location>
</feature>
<dbReference type="AlphaFoldDB" id="A0AAN9SFB1"/>
<evidence type="ECO:0000313" key="2">
    <source>
        <dbReference type="EMBL" id="KAK7395077.1"/>
    </source>
</evidence>
<dbReference type="PANTHER" id="PTHR33671:SF11">
    <property type="entry name" value="DUF688 FAMILY PROTEIN"/>
    <property type="match status" value="1"/>
</dbReference>
<organism evidence="2 3">
    <name type="scientific">Psophocarpus tetragonolobus</name>
    <name type="common">Winged bean</name>
    <name type="synonym">Dolichos tetragonolobus</name>
    <dbReference type="NCBI Taxonomy" id="3891"/>
    <lineage>
        <taxon>Eukaryota</taxon>
        <taxon>Viridiplantae</taxon>
        <taxon>Streptophyta</taxon>
        <taxon>Embryophyta</taxon>
        <taxon>Tracheophyta</taxon>
        <taxon>Spermatophyta</taxon>
        <taxon>Magnoliopsida</taxon>
        <taxon>eudicotyledons</taxon>
        <taxon>Gunneridae</taxon>
        <taxon>Pentapetalae</taxon>
        <taxon>rosids</taxon>
        <taxon>fabids</taxon>
        <taxon>Fabales</taxon>
        <taxon>Fabaceae</taxon>
        <taxon>Papilionoideae</taxon>
        <taxon>50 kb inversion clade</taxon>
        <taxon>NPAAA clade</taxon>
        <taxon>indigoferoid/millettioid clade</taxon>
        <taxon>Phaseoleae</taxon>
        <taxon>Psophocarpus</taxon>
    </lineage>
</organism>
<accession>A0AAN9SFB1</accession>
<dbReference type="InterPro" id="IPR007789">
    <property type="entry name" value="DUF688"/>
</dbReference>
<reference evidence="2 3" key="1">
    <citation type="submission" date="2024-01" db="EMBL/GenBank/DDBJ databases">
        <title>The genomes of 5 underutilized Papilionoideae crops provide insights into root nodulation and disease resistanc.</title>
        <authorList>
            <person name="Jiang F."/>
        </authorList>
    </citation>
    <scope>NUCLEOTIDE SEQUENCE [LARGE SCALE GENOMIC DNA]</scope>
    <source>
        <strain evidence="2">DUOXIRENSHENG_FW03</strain>
        <tissue evidence="2">Leaves</tissue>
    </source>
</reference>
<dbReference type="Pfam" id="PF05097">
    <property type="entry name" value="DUF688"/>
    <property type="match status" value="1"/>
</dbReference>
<feature type="region of interest" description="Disordered" evidence="1">
    <location>
        <begin position="252"/>
        <end position="280"/>
    </location>
</feature>
<evidence type="ECO:0000313" key="3">
    <source>
        <dbReference type="Proteomes" id="UP001386955"/>
    </source>
</evidence>